<feature type="transmembrane region" description="Helical" evidence="1">
    <location>
        <begin position="100"/>
        <end position="121"/>
    </location>
</feature>
<evidence type="ECO:0000313" key="2">
    <source>
        <dbReference type="EMBL" id="SER14205.1"/>
    </source>
</evidence>
<organism evidence="2 3">
    <name type="scientific">Gracilibacillus ureilyticus</name>
    <dbReference type="NCBI Taxonomy" id="531814"/>
    <lineage>
        <taxon>Bacteria</taxon>
        <taxon>Bacillati</taxon>
        <taxon>Bacillota</taxon>
        <taxon>Bacilli</taxon>
        <taxon>Bacillales</taxon>
        <taxon>Bacillaceae</taxon>
        <taxon>Gracilibacillus</taxon>
    </lineage>
</organism>
<dbReference type="RefSeq" id="WP_245711552.1">
    <property type="nucleotide sequence ID" value="NZ_FOGL01000001.1"/>
</dbReference>
<keyword evidence="3" id="KW-1185">Reference proteome</keyword>
<feature type="transmembrane region" description="Helical" evidence="1">
    <location>
        <begin position="141"/>
        <end position="160"/>
    </location>
</feature>
<dbReference type="EMBL" id="FOGL01000001">
    <property type="protein sequence ID" value="SER14205.1"/>
    <property type="molecule type" value="Genomic_DNA"/>
</dbReference>
<proteinExistence type="predicted"/>
<evidence type="ECO:0000256" key="1">
    <source>
        <dbReference type="SAM" id="Phobius"/>
    </source>
</evidence>
<sequence length="170" mass="19172">MRINIHTFTILALLSALAVTGRFFFQFLPNIQPVTAIVVITGFFLGPYSATLLAVVSTYLSNLLLGMGIWTIWQIIGWGIVGLFSGMLKLRKWKNPLIPVSLYSFFAAYLYGFILDIGTFTYSGSFLPYFLSSLPFNTFHALGNIMFVILLFPIINRILTSERVKARIEK</sequence>
<dbReference type="GO" id="GO:0016020">
    <property type="term" value="C:membrane"/>
    <property type="evidence" value="ECO:0007669"/>
    <property type="project" value="InterPro"/>
</dbReference>
<name>A0A1H9LSN5_9BACI</name>
<dbReference type="Proteomes" id="UP000199687">
    <property type="component" value="Unassembled WGS sequence"/>
</dbReference>
<evidence type="ECO:0000313" key="3">
    <source>
        <dbReference type="Proteomes" id="UP000199687"/>
    </source>
</evidence>
<keyword evidence="1" id="KW-0812">Transmembrane</keyword>
<dbReference type="InterPro" id="IPR009825">
    <property type="entry name" value="ECF_substrate-spec-like"/>
</dbReference>
<dbReference type="Gene3D" id="1.10.1760.20">
    <property type="match status" value="1"/>
</dbReference>
<keyword evidence="1" id="KW-0472">Membrane</keyword>
<reference evidence="2 3" key="1">
    <citation type="submission" date="2016-10" db="EMBL/GenBank/DDBJ databases">
        <authorList>
            <person name="de Groot N.N."/>
        </authorList>
    </citation>
    <scope>NUCLEOTIDE SEQUENCE [LARGE SCALE GENOMIC DNA]</scope>
    <source>
        <strain evidence="2 3">CGMCC 1.7727</strain>
    </source>
</reference>
<dbReference type="STRING" id="531814.SAMN04487944_101377"/>
<accession>A0A1H9LSN5</accession>
<dbReference type="AlphaFoldDB" id="A0A1H9LSN5"/>
<feature type="transmembrane region" description="Helical" evidence="1">
    <location>
        <begin position="67"/>
        <end position="88"/>
    </location>
</feature>
<feature type="transmembrane region" description="Helical" evidence="1">
    <location>
        <begin position="6"/>
        <end position="25"/>
    </location>
</feature>
<gene>
    <name evidence="2" type="ORF">SAMN04487944_101377</name>
</gene>
<keyword evidence="1" id="KW-1133">Transmembrane helix</keyword>
<dbReference type="Pfam" id="PF07155">
    <property type="entry name" value="ECF-ribofla_trS"/>
    <property type="match status" value="1"/>
</dbReference>
<protein>
    <submittedName>
        <fullName evidence="2">Energy-coupling factor transport system substrate-specific component</fullName>
    </submittedName>
</protein>
<feature type="transmembrane region" description="Helical" evidence="1">
    <location>
        <begin position="37"/>
        <end position="61"/>
    </location>
</feature>